<gene>
    <name evidence="3" type="ORF">U472_11170</name>
</gene>
<keyword evidence="4" id="KW-1185">Reference proteome</keyword>
<reference evidence="4" key="1">
    <citation type="submission" date="2016-07" db="EMBL/GenBank/DDBJ databases">
        <authorList>
            <person name="Florea S."/>
            <person name="Webb J.S."/>
            <person name="Jaromczyk J."/>
            <person name="Schardl C.L."/>
        </authorList>
    </citation>
    <scope>NUCLEOTIDE SEQUENCE [LARGE SCALE GENOMIC DNA]</scope>
    <source>
        <strain evidence="4">Z6</strain>
    </source>
</reference>
<evidence type="ECO:0000259" key="2">
    <source>
        <dbReference type="Pfam" id="PF05378"/>
    </source>
</evidence>
<dbReference type="PANTHER" id="PTHR11365">
    <property type="entry name" value="5-OXOPROLINASE RELATED"/>
    <property type="match status" value="1"/>
</dbReference>
<dbReference type="SUPFAM" id="SSF53067">
    <property type="entry name" value="Actin-like ATPase domain"/>
    <property type="match status" value="2"/>
</dbReference>
<dbReference type="OrthoDB" id="9768323at2"/>
<dbReference type="Pfam" id="PF05378">
    <property type="entry name" value="Hydant_A_N"/>
    <property type="match status" value="1"/>
</dbReference>
<dbReference type="InterPro" id="IPR043129">
    <property type="entry name" value="ATPase_NBD"/>
</dbReference>
<dbReference type="InterPro" id="IPR008040">
    <property type="entry name" value="Hydant_A_N"/>
</dbReference>
<comment type="caution">
    <text evidence="3">The sequence shown here is derived from an EMBL/GenBank/DDBJ whole genome shotgun (WGS) entry which is preliminary data.</text>
</comment>
<evidence type="ECO:0000313" key="3">
    <source>
        <dbReference type="EMBL" id="OCL26544.1"/>
    </source>
</evidence>
<dbReference type="AlphaFoldDB" id="A0A1C0A8K0"/>
<dbReference type="EMBL" id="LWDV01000009">
    <property type="protein sequence ID" value="OCL26544.1"/>
    <property type="molecule type" value="Genomic_DNA"/>
</dbReference>
<evidence type="ECO:0000313" key="4">
    <source>
        <dbReference type="Proteomes" id="UP000093514"/>
    </source>
</evidence>
<dbReference type="RefSeq" id="WP_068718481.1">
    <property type="nucleotide sequence ID" value="NZ_LWDV01000009.1"/>
</dbReference>
<dbReference type="InterPro" id="IPR045079">
    <property type="entry name" value="Oxoprolinase-like"/>
</dbReference>
<protein>
    <submittedName>
        <fullName evidence="3">Hydantoinase/oxoprolinase</fullName>
    </submittedName>
</protein>
<organism evidence="3 4">
    <name type="scientific">Orenia metallireducens</name>
    <dbReference type="NCBI Taxonomy" id="1413210"/>
    <lineage>
        <taxon>Bacteria</taxon>
        <taxon>Bacillati</taxon>
        <taxon>Bacillota</taxon>
        <taxon>Clostridia</taxon>
        <taxon>Halanaerobiales</taxon>
        <taxon>Halobacteroidaceae</taxon>
        <taxon>Orenia</taxon>
    </lineage>
</organism>
<dbReference type="PANTHER" id="PTHR11365:SF2">
    <property type="entry name" value="5-OXOPROLINASE"/>
    <property type="match status" value="1"/>
</dbReference>
<dbReference type="InterPro" id="IPR002821">
    <property type="entry name" value="Hydantoinase_A"/>
</dbReference>
<dbReference type="Proteomes" id="UP000093514">
    <property type="component" value="Unassembled WGS sequence"/>
</dbReference>
<feature type="domain" description="Hydantoinase/oxoprolinase N-terminal" evidence="2">
    <location>
        <begin position="3"/>
        <end position="159"/>
    </location>
</feature>
<accession>A0A1C0A8K0</accession>
<proteinExistence type="predicted"/>
<sequence>MKLGIDIGGTHTDGILIDKQDILKTSKITTNHNNLTGTILTSCQNLIADIDSKRIDSIVLSTTLATNLISEENYPKIGLILIPGPGLNPTYYSYSPYTKIISGSIDHRGREVEKLNLQEIETIVSELIKEGVKQIGICGKFSNRNPKQELQVKDLIKEKYPQVEISLGHRLSGSLNYSRRVATTYLNSIIQGHYKEFVREIKAGLDELGLKEEIYILKADGGTMPLSESTKVPIESVNSGPAASIMGILSLSKLTGTTVGLDIGGTTTDISIFIEGVPLFNPDGIEINNYRTLIRGLFNQSIPCGGDSLVQIVDNDIKIGPVRKGPAACLGGPAPTPTDALVLLELSEIGDKRLAKESLEPLAQELNLPLRETAELILDRFCQKINSKVEEILKQLNSQPVYTINELLSSTQIEPDNLVIIGGPAEALAEKLSSKLKLDYHLPKDSQVANAIGAALAQITQKCTLYADTSQGYYYIPELEIRGKVDTNFSLDQAKERVKGELGKNANTKVPIEIINAQSFNLVRGFSTIGQVIEVTAQIKPGLKERLNWEGFDEN</sequence>
<dbReference type="GO" id="GO:0017168">
    <property type="term" value="F:5-oxoprolinase (ATP-hydrolyzing) activity"/>
    <property type="evidence" value="ECO:0007669"/>
    <property type="project" value="TreeGrafter"/>
</dbReference>
<name>A0A1C0A8K0_9FIRM</name>
<reference evidence="3 4" key="2">
    <citation type="submission" date="2016-08" db="EMBL/GenBank/DDBJ databases">
        <title>Orenia metallireducens sp. nov. strain Z6, a Novel Metal-reducing Firmicute from the Deep Subsurface.</title>
        <authorList>
            <person name="Maxim B.I."/>
            <person name="Kenneth K."/>
            <person name="Flynn T.M."/>
            <person name="Oloughlin E.J."/>
            <person name="Locke R.A."/>
            <person name="Weber J.R."/>
            <person name="Egan S.M."/>
            <person name="Mackie R.I."/>
            <person name="Cann I.K."/>
        </authorList>
    </citation>
    <scope>NUCLEOTIDE SEQUENCE [LARGE SCALE GENOMIC DNA]</scope>
    <source>
        <strain evidence="3 4">Z6</strain>
    </source>
</reference>
<dbReference type="Pfam" id="PF01968">
    <property type="entry name" value="Hydantoinase_A"/>
    <property type="match status" value="1"/>
</dbReference>
<evidence type="ECO:0000259" key="1">
    <source>
        <dbReference type="Pfam" id="PF01968"/>
    </source>
</evidence>
<feature type="domain" description="Hydantoinase A/oxoprolinase" evidence="1">
    <location>
        <begin position="180"/>
        <end position="462"/>
    </location>
</feature>
<dbReference type="GO" id="GO:0005829">
    <property type="term" value="C:cytosol"/>
    <property type="evidence" value="ECO:0007669"/>
    <property type="project" value="TreeGrafter"/>
</dbReference>
<dbReference type="GO" id="GO:0006749">
    <property type="term" value="P:glutathione metabolic process"/>
    <property type="evidence" value="ECO:0007669"/>
    <property type="project" value="TreeGrafter"/>
</dbReference>